<keyword evidence="2" id="KW-1185">Reference proteome</keyword>
<organism evidence="2">
    <name type="scientific">Schizophyllum commune (strain H4-8 / FGSC 9210)</name>
    <name type="common">Split gill fungus</name>
    <dbReference type="NCBI Taxonomy" id="578458"/>
    <lineage>
        <taxon>Eukaryota</taxon>
        <taxon>Fungi</taxon>
        <taxon>Dikarya</taxon>
        <taxon>Basidiomycota</taxon>
        <taxon>Agaricomycotina</taxon>
        <taxon>Agaricomycetes</taxon>
        <taxon>Agaricomycetidae</taxon>
        <taxon>Agaricales</taxon>
        <taxon>Schizophyllaceae</taxon>
        <taxon>Schizophyllum</taxon>
    </lineage>
</organism>
<evidence type="ECO:0000313" key="1">
    <source>
        <dbReference type="EMBL" id="EFJ00534.1"/>
    </source>
</evidence>
<dbReference type="EMBL" id="GL377303">
    <property type="protein sequence ID" value="EFJ00534.1"/>
    <property type="molecule type" value="Genomic_DNA"/>
</dbReference>
<name>D8PTN7_SCHCM</name>
<dbReference type="InterPro" id="IPR032675">
    <property type="entry name" value="LRR_dom_sf"/>
</dbReference>
<dbReference type="HOGENOM" id="CLU_018544_13_0_1"/>
<dbReference type="SUPFAM" id="SSF52047">
    <property type="entry name" value="RNI-like"/>
    <property type="match status" value="1"/>
</dbReference>
<dbReference type="Gene3D" id="3.80.10.10">
    <property type="entry name" value="Ribonuclease Inhibitor"/>
    <property type="match status" value="1"/>
</dbReference>
<dbReference type="InParanoid" id="D8PTN7"/>
<evidence type="ECO:0000313" key="2">
    <source>
        <dbReference type="Proteomes" id="UP000007431"/>
    </source>
</evidence>
<dbReference type="AlphaFoldDB" id="D8PTN7"/>
<sequence length="546" mass="62295">MDDTRLRFRPPPTLETSVCLLLLTVYLRLYATQITPILIAHIYSQTAMNPSLEYVLRLASSHANCQILRDRHLPDAEEARTITNISSIILEERAHIGAEIQRLESLRTMLTAQLEVSRAVLAPVRRLPAELLAEIFTLVAEDDVSFHNIQVCHSILQTCTTWRAVALGTPRLWNHIVLYNGRVTRNTLHALDFRLSIIASVPLHLTLGGPLWRRPKLWRLLLSRATQWGSLIWRGSAYNTFPSDTPTMQLSALESVALEFTRESADVPPPMVPLDLFTCAWNVRRLTLKVHDPVIAGLKIPQLWHLTHLCLMVNTEFEANPRDWELIARMLQQCHLTLESLDISSTRPRQSADPFTDIATPFVFPHLAWLRLSRYTDWLLEHIRAPPLEHLTLRAISLWPLSSTRLAAFAQHSPSLRRLSLENVRQRYSVDSARLVDCLRTLPRIAHLSICKLSEQWLPSVDLPWLEMSMSLMDALTCSAGAPVLLPELRELDVRYENAIQDEKDGTLQKLREETQKMLLSRKEGQAEDEHRIVALTKLTTNIPGL</sequence>
<reference evidence="1 2" key="1">
    <citation type="journal article" date="2010" name="Nat. Biotechnol.">
        <title>Genome sequence of the model mushroom Schizophyllum commune.</title>
        <authorList>
            <person name="Ohm R.A."/>
            <person name="de Jong J.F."/>
            <person name="Lugones L.G."/>
            <person name="Aerts A."/>
            <person name="Kothe E."/>
            <person name="Stajich J.E."/>
            <person name="de Vries R.P."/>
            <person name="Record E."/>
            <person name="Levasseur A."/>
            <person name="Baker S.E."/>
            <person name="Bartholomew K.A."/>
            <person name="Coutinho P.M."/>
            <person name="Erdmann S."/>
            <person name="Fowler T.J."/>
            <person name="Gathman A.C."/>
            <person name="Lombard V."/>
            <person name="Henrissat B."/>
            <person name="Knabe N."/>
            <person name="Kuees U."/>
            <person name="Lilly W.W."/>
            <person name="Lindquist E."/>
            <person name="Lucas S."/>
            <person name="Magnuson J.K."/>
            <person name="Piumi F."/>
            <person name="Raudaskoski M."/>
            <person name="Salamov A."/>
            <person name="Schmutz J."/>
            <person name="Schwarze F.W.M.R."/>
            <person name="vanKuyk P.A."/>
            <person name="Horton J.S."/>
            <person name="Grigoriev I.V."/>
            <person name="Woesten H.A.B."/>
        </authorList>
    </citation>
    <scope>NUCLEOTIDE SEQUENCE [LARGE SCALE GENOMIC DNA]</scope>
    <source>
        <strain evidence="2">H4-8 / FGSC 9210</strain>
    </source>
</reference>
<feature type="non-terminal residue" evidence="1">
    <location>
        <position position="546"/>
    </location>
</feature>
<gene>
    <name evidence="1" type="ORF">SCHCODRAFT_106136</name>
</gene>
<accession>D8PTN7</accession>
<proteinExistence type="predicted"/>
<protein>
    <submittedName>
        <fullName evidence="1">Uncharacterized protein</fullName>
    </submittedName>
</protein>
<dbReference type="OMA" id="DMWIARS"/>
<dbReference type="VEuPathDB" id="FungiDB:SCHCODRAFT_01210820"/>
<dbReference type="Proteomes" id="UP000007431">
    <property type="component" value="Unassembled WGS sequence"/>
</dbReference>